<reference evidence="1 2" key="1">
    <citation type="submission" date="2014-04" db="EMBL/GenBank/DDBJ databases">
        <authorList>
            <consortium name="DOE Joint Genome Institute"/>
            <person name="Kuo A."/>
            <person name="Girlanda M."/>
            <person name="Perotto S."/>
            <person name="Kohler A."/>
            <person name="Nagy L.G."/>
            <person name="Floudas D."/>
            <person name="Copeland A."/>
            <person name="Barry K.W."/>
            <person name="Cichocki N."/>
            <person name="Veneault-Fourrey C."/>
            <person name="LaButti K."/>
            <person name="Lindquist E.A."/>
            <person name="Lipzen A."/>
            <person name="Lundell T."/>
            <person name="Morin E."/>
            <person name="Murat C."/>
            <person name="Sun H."/>
            <person name="Tunlid A."/>
            <person name="Henrissat B."/>
            <person name="Grigoriev I.V."/>
            <person name="Hibbett D.S."/>
            <person name="Martin F."/>
            <person name="Nordberg H.P."/>
            <person name="Cantor M.N."/>
            <person name="Hua S.X."/>
        </authorList>
    </citation>
    <scope>NUCLEOTIDE SEQUENCE [LARGE SCALE GENOMIC DNA]</scope>
    <source>
        <strain evidence="1 2">MUT 4182</strain>
    </source>
</reference>
<evidence type="ECO:0000313" key="1">
    <source>
        <dbReference type="EMBL" id="KIO32019.1"/>
    </source>
</evidence>
<dbReference type="AlphaFoldDB" id="A0A0C3QUB8"/>
<dbReference type="Proteomes" id="UP000054248">
    <property type="component" value="Unassembled WGS sequence"/>
</dbReference>
<protein>
    <submittedName>
        <fullName evidence="1">Uncharacterized protein</fullName>
    </submittedName>
</protein>
<evidence type="ECO:0000313" key="2">
    <source>
        <dbReference type="Proteomes" id="UP000054248"/>
    </source>
</evidence>
<proteinExistence type="predicted"/>
<keyword evidence="2" id="KW-1185">Reference proteome</keyword>
<name>A0A0C3QUB8_9AGAM</name>
<accession>A0A0C3QUB8</accession>
<sequence length="363" mass="40185">MSGRAWNRGFVLDRRYEDLAPQAASTIPWITFGGLPTESSSAFVRGVQRIGFQQGRGRDDGWMAEYAATCFEGDALTWYAELDDEVQESWKKLRAILLRKYPHVVGVRTPLLFSAPQPAIAPSVPVSVCTSSASTSPPQGPVGRIEVLSSHTVLLGYLSFDPTSGIDITTDSDRAAIISFPLSKGTDVLHLDMLNVPSRVLPYLGLALLVPQGKDQNVVPDMLPGVTSSYSCSATHYSGVPEPSSNCKHSMPASSRYESYTKADFATWQFCACGESEKVALYRRRSPTQLSGTRAAAAVWKYNKNTEELTIYWLMDDDTECEVGGYVRNGTSDQLHVHRVSDMDKTEDYILEERVRFVFRLTQ</sequence>
<organism evidence="1 2">
    <name type="scientific">Tulasnella calospora MUT 4182</name>
    <dbReference type="NCBI Taxonomy" id="1051891"/>
    <lineage>
        <taxon>Eukaryota</taxon>
        <taxon>Fungi</taxon>
        <taxon>Dikarya</taxon>
        <taxon>Basidiomycota</taxon>
        <taxon>Agaricomycotina</taxon>
        <taxon>Agaricomycetes</taxon>
        <taxon>Cantharellales</taxon>
        <taxon>Tulasnellaceae</taxon>
        <taxon>Tulasnella</taxon>
    </lineage>
</organism>
<dbReference type="EMBL" id="KN822958">
    <property type="protein sequence ID" value="KIO32019.1"/>
    <property type="molecule type" value="Genomic_DNA"/>
</dbReference>
<dbReference type="OrthoDB" id="3228072at2759"/>
<reference evidence="2" key="2">
    <citation type="submission" date="2015-01" db="EMBL/GenBank/DDBJ databases">
        <title>Evolutionary Origins and Diversification of the Mycorrhizal Mutualists.</title>
        <authorList>
            <consortium name="DOE Joint Genome Institute"/>
            <consortium name="Mycorrhizal Genomics Consortium"/>
            <person name="Kohler A."/>
            <person name="Kuo A."/>
            <person name="Nagy L.G."/>
            <person name="Floudas D."/>
            <person name="Copeland A."/>
            <person name="Barry K.W."/>
            <person name="Cichocki N."/>
            <person name="Veneault-Fourrey C."/>
            <person name="LaButti K."/>
            <person name="Lindquist E.A."/>
            <person name="Lipzen A."/>
            <person name="Lundell T."/>
            <person name="Morin E."/>
            <person name="Murat C."/>
            <person name="Riley R."/>
            <person name="Ohm R."/>
            <person name="Sun H."/>
            <person name="Tunlid A."/>
            <person name="Henrissat B."/>
            <person name="Grigoriev I.V."/>
            <person name="Hibbett D.S."/>
            <person name="Martin F."/>
        </authorList>
    </citation>
    <scope>NUCLEOTIDE SEQUENCE [LARGE SCALE GENOMIC DNA]</scope>
    <source>
        <strain evidence="2">MUT 4182</strain>
    </source>
</reference>
<dbReference type="HOGENOM" id="CLU_050425_0_0_1"/>
<gene>
    <name evidence="1" type="ORF">M407DRAFT_19045</name>
</gene>